<dbReference type="OrthoDB" id="1551479at2"/>
<dbReference type="AlphaFoldDB" id="A0A6I1EHT9"/>
<comment type="caution">
    <text evidence="1">The sequence shown here is derived from an EMBL/GenBank/DDBJ whole genome shotgun (WGS) entry which is preliminary data.</text>
</comment>
<dbReference type="EMBL" id="WEHX01000290">
    <property type="protein sequence ID" value="KAB7649351.1"/>
    <property type="molecule type" value="Genomic_DNA"/>
</dbReference>
<gene>
    <name evidence="1" type="ORF">GBM95_12190</name>
</gene>
<proteinExistence type="predicted"/>
<name>A0A6I1EHT9_9BURK</name>
<dbReference type="Proteomes" id="UP000430564">
    <property type="component" value="Unassembled WGS sequence"/>
</dbReference>
<evidence type="ECO:0000313" key="2">
    <source>
        <dbReference type="Proteomes" id="UP000430564"/>
    </source>
</evidence>
<organism evidence="1 2">
    <name type="scientific">Sutterella seckii</name>
    <dbReference type="NCBI Taxonomy" id="1944635"/>
    <lineage>
        <taxon>Bacteria</taxon>
        <taxon>Pseudomonadati</taxon>
        <taxon>Pseudomonadota</taxon>
        <taxon>Betaproteobacteria</taxon>
        <taxon>Burkholderiales</taxon>
        <taxon>Sutterellaceae</taxon>
        <taxon>Sutterella</taxon>
    </lineage>
</organism>
<accession>A0A6I1EHT9</accession>
<protein>
    <submittedName>
        <fullName evidence="1">Uncharacterized protein</fullName>
    </submittedName>
</protein>
<sequence length="61" mass="6751">MDFVFCRRLIPSHAPDEVSVRQVSGLPRASFRFRLTTDTLASGCELGTTSCSSGLSPYRNR</sequence>
<reference evidence="1 2" key="1">
    <citation type="submission" date="2019-10" db="EMBL/GenBank/DDBJ databases">
        <title>Genome diversity of Sutterella seckii.</title>
        <authorList>
            <person name="Chaplin A.V."/>
            <person name="Sokolova S.R."/>
            <person name="Mosin K.A."/>
            <person name="Ivanova E.L."/>
            <person name="Kochetkova T.O."/>
            <person name="Goltsov A.Y."/>
            <person name="Trofimov D.Y."/>
            <person name="Efimov B.A."/>
        </authorList>
    </citation>
    <scope>NUCLEOTIDE SEQUENCE [LARGE SCALE GENOMIC DNA]</scope>
    <source>
        <strain evidence="1 2">ASD393</strain>
    </source>
</reference>
<feature type="non-terminal residue" evidence="1">
    <location>
        <position position="61"/>
    </location>
</feature>
<evidence type="ECO:0000313" key="1">
    <source>
        <dbReference type="EMBL" id="KAB7649351.1"/>
    </source>
</evidence>